<proteinExistence type="predicted"/>
<evidence type="ECO:0000313" key="1">
    <source>
        <dbReference type="EMBL" id="MFD1527181.1"/>
    </source>
</evidence>
<dbReference type="RefSeq" id="WP_379732447.1">
    <property type="nucleotide sequence ID" value="NZ_JBHSWZ010000308.1"/>
</dbReference>
<dbReference type="EMBL" id="JBHUDH010000153">
    <property type="protein sequence ID" value="MFD1527181.1"/>
    <property type="molecule type" value="Genomic_DNA"/>
</dbReference>
<comment type="caution">
    <text evidence="1">The sequence shown here is derived from an EMBL/GenBank/DDBJ whole genome shotgun (WGS) entry which is preliminary data.</text>
</comment>
<protein>
    <submittedName>
        <fullName evidence="1">Uncharacterized protein</fullName>
    </submittedName>
</protein>
<gene>
    <name evidence="1" type="ORF">ACFR9S_12910</name>
</gene>
<reference evidence="1 2" key="1">
    <citation type="journal article" date="2019" name="Int. J. Syst. Evol. Microbiol.">
        <title>The Global Catalogue of Microorganisms (GCM) 10K type strain sequencing project: providing services to taxonomists for standard genome sequencing and annotation.</title>
        <authorList>
            <consortium name="The Broad Institute Genomics Platform"/>
            <consortium name="The Broad Institute Genome Sequencing Center for Infectious Disease"/>
            <person name="Wu L."/>
            <person name="Ma J."/>
        </authorList>
    </citation>
    <scope>NUCLEOTIDE SEQUENCE [LARGE SCALE GENOMIC DNA]</scope>
    <source>
        <strain evidence="1 2">CGMCC 1.12285</strain>
    </source>
</reference>
<dbReference type="AlphaFoldDB" id="A0ABD6B871"/>
<accession>A0ABD6B871</accession>
<evidence type="ECO:0000313" key="2">
    <source>
        <dbReference type="Proteomes" id="UP001597111"/>
    </source>
</evidence>
<keyword evidence="2" id="KW-1185">Reference proteome</keyword>
<name>A0ABD6B871_9EURY</name>
<dbReference type="Proteomes" id="UP001597111">
    <property type="component" value="Unassembled WGS sequence"/>
</dbReference>
<organism evidence="1 2">
    <name type="scientific">Halolamina salina</name>
    <dbReference type="NCBI Taxonomy" id="1220023"/>
    <lineage>
        <taxon>Archaea</taxon>
        <taxon>Methanobacteriati</taxon>
        <taxon>Methanobacteriota</taxon>
        <taxon>Stenosarchaea group</taxon>
        <taxon>Halobacteria</taxon>
        <taxon>Halobacteriales</taxon>
        <taxon>Haloferacaceae</taxon>
    </lineage>
</organism>
<sequence length="102" mass="11500">MSGNTYTLVVREASNHDAVDVDVLDEDGFVETARQFSYGDYGVRTDREDDRPDRIEEEFTVEAGSVDVRLDRDGHTFAFRAVVDGEEAARVEVSDADWDLHT</sequence>